<dbReference type="GO" id="GO:0009245">
    <property type="term" value="P:lipid A biosynthetic process"/>
    <property type="evidence" value="ECO:0007669"/>
    <property type="project" value="TreeGrafter"/>
</dbReference>
<dbReference type="PANTHER" id="PTHR42755">
    <property type="entry name" value="3-DEOXY-MANNO-OCTULOSONATE CYTIDYLYLTRANSFERASE"/>
    <property type="match status" value="1"/>
</dbReference>
<proteinExistence type="predicted"/>
<dbReference type="InterPro" id="IPR039901">
    <property type="entry name" value="Kdotransferase"/>
</dbReference>
<organism evidence="3">
    <name type="scientific">marine metagenome</name>
    <dbReference type="NCBI Taxonomy" id="408172"/>
    <lineage>
        <taxon>unclassified sequences</taxon>
        <taxon>metagenomes</taxon>
        <taxon>ecological metagenomes</taxon>
    </lineage>
</organism>
<gene>
    <name evidence="3" type="ORF">METZ01_LOCUS74288</name>
</gene>
<dbReference type="SUPFAM" id="SSF53756">
    <property type="entry name" value="UDP-Glycosyltransferase/glycogen phosphorylase"/>
    <property type="match status" value="1"/>
</dbReference>
<dbReference type="GO" id="GO:0016740">
    <property type="term" value="F:transferase activity"/>
    <property type="evidence" value="ECO:0007669"/>
    <property type="project" value="UniProtKB-KW"/>
</dbReference>
<dbReference type="Pfam" id="PF04413">
    <property type="entry name" value="Glycos_transf_N"/>
    <property type="match status" value="1"/>
</dbReference>
<dbReference type="InterPro" id="IPR007507">
    <property type="entry name" value="Glycos_transf_N"/>
</dbReference>
<feature type="domain" description="3-deoxy-D-manno-octulosonic-acid transferase N-terminal" evidence="2">
    <location>
        <begin position="33"/>
        <end position="210"/>
    </location>
</feature>
<protein>
    <recommendedName>
        <fullName evidence="2">3-deoxy-D-manno-octulosonic-acid transferase N-terminal domain-containing protein</fullName>
    </recommendedName>
</protein>
<dbReference type="EMBL" id="UINC01005455">
    <property type="protein sequence ID" value="SVA21434.1"/>
    <property type="molecule type" value="Genomic_DNA"/>
</dbReference>
<dbReference type="Gene3D" id="3.40.50.11720">
    <property type="entry name" value="3-Deoxy-D-manno-octulosonic-acid transferase, N-terminal domain"/>
    <property type="match status" value="1"/>
</dbReference>
<dbReference type="PANTHER" id="PTHR42755:SF1">
    <property type="entry name" value="3-DEOXY-D-MANNO-OCTULOSONIC ACID TRANSFERASE, MITOCHONDRIAL-RELATED"/>
    <property type="match status" value="1"/>
</dbReference>
<feature type="non-terminal residue" evidence="3">
    <location>
        <position position="223"/>
    </location>
</feature>
<evidence type="ECO:0000259" key="2">
    <source>
        <dbReference type="Pfam" id="PF04413"/>
    </source>
</evidence>
<sequence>MYVAYTLLYLIGLCAYAPRAIWRIMRSGTYRNGISERFGKVPKQVANVQPGAIWVHAVSVGEVHAARGLLGHLAELLPEIPVVLSTTTDTGQALAKKANTAACFYCPVDLPWAISPYFDTLQPRAVVLVETEIWPNLLNACNQRDIPIALVNGRLSSSSLGSYRRLGCLMRKIVSQLSIVCARTNLEAARFRNLGILPERVFTTGNLKADALVLTSSVQSRQE</sequence>
<dbReference type="GO" id="GO:0005886">
    <property type="term" value="C:plasma membrane"/>
    <property type="evidence" value="ECO:0007669"/>
    <property type="project" value="TreeGrafter"/>
</dbReference>
<dbReference type="AlphaFoldDB" id="A0A381U038"/>
<name>A0A381U038_9ZZZZ</name>
<dbReference type="InterPro" id="IPR038107">
    <property type="entry name" value="Glycos_transf_N_sf"/>
</dbReference>
<evidence type="ECO:0000256" key="1">
    <source>
        <dbReference type="ARBA" id="ARBA00022679"/>
    </source>
</evidence>
<evidence type="ECO:0000313" key="3">
    <source>
        <dbReference type="EMBL" id="SVA21434.1"/>
    </source>
</evidence>
<reference evidence="3" key="1">
    <citation type="submission" date="2018-05" db="EMBL/GenBank/DDBJ databases">
        <authorList>
            <person name="Lanie J.A."/>
            <person name="Ng W.-L."/>
            <person name="Kazmierczak K.M."/>
            <person name="Andrzejewski T.M."/>
            <person name="Davidsen T.M."/>
            <person name="Wayne K.J."/>
            <person name="Tettelin H."/>
            <person name="Glass J.I."/>
            <person name="Rusch D."/>
            <person name="Podicherti R."/>
            <person name="Tsui H.-C.T."/>
            <person name="Winkler M.E."/>
        </authorList>
    </citation>
    <scope>NUCLEOTIDE SEQUENCE</scope>
</reference>
<keyword evidence="1" id="KW-0808">Transferase</keyword>
<accession>A0A381U038</accession>